<proteinExistence type="inferred from homology"/>
<evidence type="ECO:0000313" key="10">
    <source>
        <dbReference type="EMBL" id="MCC2125223.1"/>
    </source>
</evidence>
<comment type="subcellular location">
    <subcellularLocation>
        <location evidence="5">Cytoplasm</location>
    </subcellularLocation>
</comment>
<dbReference type="Gene3D" id="1.10.3730.10">
    <property type="entry name" value="ProC C-terminal domain-like"/>
    <property type="match status" value="1"/>
</dbReference>
<feature type="binding site" evidence="7">
    <location>
        <begin position="8"/>
        <end position="13"/>
    </location>
    <ligand>
        <name>NADP(+)</name>
        <dbReference type="ChEBI" id="CHEBI:58349"/>
    </ligand>
</feature>
<dbReference type="GO" id="GO:0004735">
    <property type="term" value="F:pyrroline-5-carboxylate reductase activity"/>
    <property type="evidence" value="ECO:0007669"/>
    <property type="project" value="UniProtKB-UniRule"/>
</dbReference>
<comment type="similarity">
    <text evidence="1 5">Belongs to the pyrroline-5-carboxylate reductase family.</text>
</comment>
<dbReference type="InterPro" id="IPR036291">
    <property type="entry name" value="NAD(P)-bd_dom_sf"/>
</dbReference>
<dbReference type="SUPFAM" id="SSF48179">
    <property type="entry name" value="6-phosphogluconate dehydrogenase C-terminal domain-like"/>
    <property type="match status" value="1"/>
</dbReference>
<dbReference type="Pfam" id="PF14748">
    <property type="entry name" value="P5CR_dimer"/>
    <property type="match status" value="1"/>
</dbReference>
<dbReference type="InterPro" id="IPR008927">
    <property type="entry name" value="6-PGluconate_DH-like_C_sf"/>
</dbReference>
<keyword evidence="5" id="KW-0028">Amino-acid biosynthesis</keyword>
<dbReference type="InterPro" id="IPR028939">
    <property type="entry name" value="P5C_Rdtase_cat_N"/>
</dbReference>
<accession>A0AAE3D931</accession>
<dbReference type="InterPro" id="IPR000304">
    <property type="entry name" value="Pyrroline-COOH_reductase"/>
</dbReference>
<gene>
    <name evidence="5 10" type="primary">proC</name>
    <name evidence="10" type="ORF">LKD36_03405</name>
</gene>
<comment type="caution">
    <text evidence="10">The sequence shown here is derived from an EMBL/GenBank/DDBJ whole genome shotgun (WGS) entry which is preliminary data.</text>
</comment>
<evidence type="ECO:0000259" key="9">
    <source>
        <dbReference type="Pfam" id="PF14748"/>
    </source>
</evidence>
<dbReference type="EMBL" id="JAJEPS010000002">
    <property type="protein sequence ID" value="MCC2125223.1"/>
    <property type="molecule type" value="Genomic_DNA"/>
</dbReference>
<protein>
    <recommendedName>
        <fullName evidence="5 6">Pyrroline-5-carboxylate reductase</fullName>
        <shortName evidence="5">P5C reductase</shortName>
        <shortName evidence="5">P5CR</shortName>
        <ecNumber evidence="5 6">1.5.1.2</ecNumber>
    </recommendedName>
    <alternativeName>
        <fullName evidence="5">PCA reductase</fullName>
    </alternativeName>
</protein>
<comment type="function">
    <text evidence="5">Catalyzes the reduction of 1-pyrroline-5-carboxylate (PCA) to L-proline.</text>
</comment>
<dbReference type="AlphaFoldDB" id="A0AAE3D931"/>
<sequence length="268" mass="28772">MSKSIGFIGGGAMATGIIKGILSANTLTAEEIYVKELLPERQVYLKETYGLQLADSLKELAEKAKVLVLAVRPQDAEKVAKELSEVITQDHVLVSICAGIQIEKLSGWIGEKVTYARIMPNTMTEIKRGYSALTFSENASEEAKQSVQRITDSIGSTLVIPEKQFDAFTALSCAGPEWLLLFAAALMDAGVECGISRADARKIVTQNLIGTGLRLEGTDSHPFQITDEMNTPGGIGIAGYHTFVSSGLNGIVMDAVQAAFKRTTELGK</sequence>
<dbReference type="Pfam" id="PF03807">
    <property type="entry name" value="F420_oxidored"/>
    <property type="match status" value="1"/>
</dbReference>
<dbReference type="EC" id="1.5.1.2" evidence="5 6"/>
<comment type="catalytic activity">
    <reaction evidence="5">
        <text>L-proline + NADP(+) = (S)-1-pyrroline-5-carboxylate + NADPH + 2 H(+)</text>
        <dbReference type="Rhea" id="RHEA:14109"/>
        <dbReference type="ChEBI" id="CHEBI:15378"/>
        <dbReference type="ChEBI" id="CHEBI:17388"/>
        <dbReference type="ChEBI" id="CHEBI:57783"/>
        <dbReference type="ChEBI" id="CHEBI:58349"/>
        <dbReference type="ChEBI" id="CHEBI:60039"/>
        <dbReference type="EC" id="1.5.1.2"/>
    </reaction>
</comment>
<dbReference type="GO" id="GO:0055129">
    <property type="term" value="P:L-proline biosynthetic process"/>
    <property type="evidence" value="ECO:0007669"/>
    <property type="project" value="UniProtKB-UniRule"/>
</dbReference>
<evidence type="ECO:0000259" key="8">
    <source>
        <dbReference type="Pfam" id="PF03807"/>
    </source>
</evidence>
<evidence type="ECO:0000256" key="4">
    <source>
        <dbReference type="ARBA" id="ARBA00023002"/>
    </source>
</evidence>
<evidence type="ECO:0000256" key="7">
    <source>
        <dbReference type="PIRSR" id="PIRSR000193-1"/>
    </source>
</evidence>
<comment type="pathway">
    <text evidence="5">Amino-acid biosynthesis; L-proline biosynthesis; L-proline from L-glutamate 5-semialdehyde: step 1/1.</text>
</comment>
<evidence type="ECO:0000256" key="3">
    <source>
        <dbReference type="ARBA" id="ARBA00022857"/>
    </source>
</evidence>
<evidence type="ECO:0000256" key="6">
    <source>
        <dbReference type="NCBIfam" id="TIGR00112"/>
    </source>
</evidence>
<dbReference type="RefSeq" id="WP_308458685.1">
    <property type="nucleotide sequence ID" value="NZ_JAJEPS010000002.1"/>
</dbReference>
<evidence type="ECO:0000256" key="1">
    <source>
        <dbReference type="ARBA" id="ARBA00005525"/>
    </source>
</evidence>
<dbReference type="PIRSF" id="PIRSF000193">
    <property type="entry name" value="Pyrrol-5-carb_rd"/>
    <property type="match status" value="1"/>
</dbReference>
<feature type="binding site" evidence="7">
    <location>
        <begin position="70"/>
        <end position="73"/>
    </location>
    <ligand>
        <name>NADP(+)</name>
        <dbReference type="ChEBI" id="CHEBI:58349"/>
    </ligand>
</feature>
<feature type="domain" description="Pyrroline-5-carboxylate reductase dimerisation" evidence="9">
    <location>
        <begin position="162"/>
        <end position="266"/>
    </location>
</feature>
<dbReference type="InterPro" id="IPR029036">
    <property type="entry name" value="P5CR_dimer"/>
</dbReference>
<dbReference type="PANTHER" id="PTHR11645:SF0">
    <property type="entry name" value="PYRROLINE-5-CARBOXYLATE REDUCTASE 3"/>
    <property type="match status" value="1"/>
</dbReference>
<feature type="domain" description="Pyrroline-5-carboxylate reductase catalytic N-terminal" evidence="8">
    <location>
        <begin position="5"/>
        <end position="99"/>
    </location>
</feature>
<keyword evidence="2 5" id="KW-0641">Proline biosynthesis</keyword>
<keyword evidence="11" id="KW-1185">Reference proteome</keyword>
<evidence type="ECO:0000256" key="5">
    <source>
        <dbReference type="HAMAP-Rule" id="MF_01925"/>
    </source>
</evidence>
<reference evidence="10 11" key="1">
    <citation type="submission" date="2021-10" db="EMBL/GenBank/DDBJ databases">
        <title>Anaerobic single-cell dispensing facilitates the cultivation of human gut bacteria.</title>
        <authorList>
            <person name="Afrizal A."/>
        </authorList>
    </citation>
    <scope>NUCLEOTIDE SEQUENCE [LARGE SCALE GENOMIC DNA]</scope>
    <source>
        <strain evidence="10 11">CLA-AA-H276</strain>
    </source>
</reference>
<dbReference type="PANTHER" id="PTHR11645">
    <property type="entry name" value="PYRROLINE-5-CARBOXYLATE REDUCTASE"/>
    <property type="match status" value="1"/>
</dbReference>
<keyword evidence="3 5" id="KW-0521">NADP</keyword>
<organism evidence="10 11">
    <name type="scientific">Hominiventricola filiformis</name>
    <dbReference type="NCBI Taxonomy" id="2885352"/>
    <lineage>
        <taxon>Bacteria</taxon>
        <taxon>Bacillati</taxon>
        <taxon>Bacillota</taxon>
        <taxon>Clostridia</taxon>
        <taxon>Lachnospirales</taxon>
        <taxon>Lachnospiraceae</taxon>
        <taxon>Hominiventricola</taxon>
    </lineage>
</organism>
<dbReference type="Gene3D" id="3.40.50.720">
    <property type="entry name" value="NAD(P)-binding Rossmann-like Domain"/>
    <property type="match status" value="1"/>
</dbReference>
<keyword evidence="5" id="KW-0963">Cytoplasm</keyword>
<dbReference type="NCBIfam" id="TIGR00112">
    <property type="entry name" value="proC"/>
    <property type="match status" value="1"/>
</dbReference>
<comment type="catalytic activity">
    <reaction evidence="5">
        <text>L-proline + NAD(+) = (S)-1-pyrroline-5-carboxylate + NADH + 2 H(+)</text>
        <dbReference type="Rhea" id="RHEA:14105"/>
        <dbReference type="ChEBI" id="CHEBI:15378"/>
        <dbReference type="ChEBI" id="CHEBI:17388"/>
        <dbReference type="ChEBI" id="CHEBI:57540"/>
        <dbReference type="ChEBI" id="CHEBI:57945"/>
        <dbReference type="ChEBI" id="CHEBI:60039"/>
        <dbReference type="EC" id="1.5.1.2"/>
    </reaction>
</comment>
<name>A0AAE3D931_9FIRM</name>
<keyword evidence="4 5" id="KW-0560">Oxidoreductase</keyword>
<evidence type="ECO:0000313" key="11">
    <source>
        <dbReference type="Proteomes" id="UP001198220"/>
    </source>
</evidence>
<evidence type="ECO:0000256" key="2">
    <source>
        <dbReference type="ARBA" id="ARBA00022650"/>
    </source>
</evidence>
<dbReference type="SUPFAM" id="SSF51735">
    <property type="entry name" value="NAD(P)-binding Rossmann-fold domains"/>
    <property type="match status" value="1"/>
</dbReference>
<dbReference type="Proteomes" id="UP001198220">
    <property type="component" value="Unassembled WGS sequence"/>
</dbReference>
<dbReference type="HAMAP" id="MF_01925">
    <property type="entry name" value="P5C_reductase"/>
    <property type="match status" value="1"/>
</dbReference>
<dbReference type="GO" id="GO:0005737">
    <property type="term" value="C:cytoplasm"/>
    <property type="evidence" value="ECO:0007669"/>
    <property type="project" value="UniProtKB-SubCell"/>
</dbReference>